<dbReference type="AlphaFoldDB" id="A0A2J0L4Y6"/>
<dbReference type="CDD" id="cd06849">
    <property type="entry name" value="lipoyl_domain"/>
    <property type="match status" value="1"/>
</dbReference>
<reference evidence="7 8" key="1">
    <citation type="submission" date="2017-09" db="EMBL/GenBank/DDBJ databases">
        <title>Depth-based differentiation of microbial function through sediment-hosted aquifers and enrichment of novel symbionts in the deep terrestrial subsurface.</title>
        <authorList>
            <person name="Probst A.J."/>
            <person name="Ladd B."/>
            <person name="Jarett J.K."/>
            <person name="Geller-Mcgrath D.E."/>
            <person name="Sieber C.M."/>
            <person name="Emerson J.B."/>
            <person name="Anantharaman K."/>
            <person name="Thomas B.C."/>
            <person name="Malmstrom R."/>
            <person name="Stieglmeier M."/>
            <person name="Klingl A."/>
            <person name="Woyke T."/>
            <person name="Ryan C.M."/>
            <person name="Banfield J.F."/>
        </authorList>
    </citation>
    <scope>NUCLEOTIDE SEQUENCE [LARGE SCALE GENOMIC DNA]</scope>
    <source>
        <strain evidence="7">CG07_land_8_20_14_0_80_42_15</strain>
    </source>
</reference>
<dbReference type="GO" id="GO:0031405">
    <property type="term" value="F:lipoic acid binding"/>
    <property type="evidence" value="ECO:0007669"/>
    <property type="project" value="TreeGrafter"/>
</dbReference>
<comment type="caution">
    <text evidence="7">The sequence shown here is derived from an EMBL/GenBank/DDBJ whole genome shotgun (WGS) entry which is preliminary data.</text>
</comment>
<evidence type="ECO:0000256" key="1">
    <source>
        <dbReference type="ARBA" id="ARBA00001938"/>
    </source>
</evidence>
<evidence type="ECO:0000256" key="2">
    <source>
        <dbReference type="ARBA" id="ARBA00011484"/>
    </source>
</evidence>
<dbReference type="PROSITE" id="PS00189">
    <property type="entry name" value="LIPOYL"/>
    <property type="match status" value="1"/>
</dbReference>
<dbReference type="Proteomes" id="UP000230052">
    <property type="component" value="Unassembled WGS sequence"/>
</dbReference>
<protein>
    <recommendedName>
        <fullName evidence="6">Lipoyl-binding domain-containing protein</fullName>
    </recommendedName>
</protein>
<evidence type="ECO:0000259" key="6">
    <source>
        <dbReference type="PROSITE" id="PS50968"/>
    </source>
</evidence>
<dbReference type="PANTHER" id="PTHR43178">
    <property type="entry name" value="DIHYDROLIPOAMIDE ACETYLTRANSFERASE COMPONENT OF PYRUVATE DEHYDROGENASE COMPLEX"/>
    <property type="match status" value="1"/>
</dbReference>
<dbReference type="Gene3D" id="2.40.50.100">
    <property type="match status" value="1"/>
</dbReference>
<dbReference type="PROSITE" id="PS50968">
    <property type="entry name" value="BIOTINYL_LIPOYL"/>
    <property type="match status" value="1"/>
</dbReference>
<keyword evidence="5" id="KW-0012">Acyltransferase</keyword>
<name>A0A2J0L4Y6_9BACT</name>
<dbReference type="SUPFAM" id="SSF51230">
    <property type="entry name" value="Single hybrid motif"/>
    <property type="match status" value="1"/>
</dbReference>
<dbReference type="InterPro" id="IPR003016">
    <property type="entry name" value="2-oxoA_DH_lipoyl-BS"/>
</dbReference>
<keyword evidence="3" id="KW-0808">Transferase</keyword>
<gene>
    <name evidence="7" type="ORF">COS99_00460</name>
</gene>
<evidence type="ECO:0000313" key="8">
    <source>
        <dbReference type="Proteomes" id="UP000230052"/>
    </source>
</evidence>
<proteinExistence type="predicted"/>
<comment type="cofactor">
    <cofactor evidence="1">
        <name>(R)-lipoate</name>
        <dbReference type="ChEBI" id="CHEBI:83088"/>
    </cofactor>
</comment>
<dbReference type="InterPro" id="IPR011053">
    <property type="entry name" value="Single_hybrid_motif"/>
</dbReference>
<dbReference type="InterPro" id="IPR050743">
    <property type="entry name" value="2-oxoacid_DH_E2_comp"/>
</dbReference>
<dbReference type="PANTHER" id="PTHR43178:SF5">
    <property type="entry name" value="LIPOAMIDE ACYLTRANSFERASE COMPONENT OF BRANCHED-CHAIN ALPHA-KETO ACID DEHYDROGENASE COMPLEX, MITOCHONDRIAL"/>
    <property type="match status" value="1"/>
</dbReference>
<dbReference type="GO" id="GO:0005737">
    <property type="term" value="C:cytoplasm"/>
    <property type="evidence" value="ECO:0007669"/>
    <property type="project" value="TreeGrafter"/>
</dbReference>
<dbReference type="InterPro" id="IPR000089">
    <property type="entry name" value="Biotin_lipoyl"/>
</dbReference>
<sequence>MLEVKLPELAEGVNSATLTFWHFEEGDHVEEGEDLVEMATDKATFNVPVPSAGVVNKKFFHEGDTVNVGDVIANIKLES</sequence>
<evidence type="ECO:0000313" key="7">
    <source>
        <dbReference type="EMBL" id="PIU42366.1"/>
    </source>
</evidence>
<evidence type="ECO:0000256" key="5">
    <source>
        <dbReference type="ARBA" id="ARBA00023315"/>
    </source>
</evidence>
<dbReference type="Pfam" id="PF00364">
    <property type="entry name" value="Biotin_lipoyl"/>
    <property type="match status" value="1"/>
</dbReference>
<comment type="subunit">
    <text evidence="2">Forms a 24-polypeptide structural core with octahedral symmetry.</text>
</comment>
<dbReference type="GO" id="GO:0016407">
    <property type="term" value="F:acetyltransferase activity"/>
    <property type="evidence" value="ECO:0007669"/>
    <property type="project" value="TreeGrafter"/>
</dbReference>
<keyword evidence="4" id="KW-0450">Lipoyl</keyword>
<evidence type="ECO:0000256" key="4">
    <source>
        <dbReference type="ARBA" id="ARBA00022823"/>
    </source>
</evidence>
<organism evidence="7 8">
    <name type="scientific">Candidatus Aquitaenariimonas noxiae</name>
    <dbReference type="NCBI Taxonomy" id="1974741"/>
    <lineage>
        <taxon>Bacteria</taxon>
        <taxon>Pseudomonadati</taxon>
        <taxon>Candidatus Omnitrophota</taxon>
        <taxon>Candidatus Aquitaenariimonas</taxon>
    </lineage>
</organism>
<dbReference type="EMBL" id="PEWV01000008">
    <property type="protein sequence ID" value="PIU42366.1"/>
    <property type="molecule type" value="Genomic_DNA"/>
</dbReference>
<feature type="domain" description="Lipoyl-binding" evidence="6">
    <location>
        <begin position="1"/>
        <end position="76"/>
    </location>
</feature>
<evidence type="ECO:0000256" key="3">
    <source>
        <dbReference type="ARBA" id="ARBA00022679"/>
    </source>
</evidence>
<accession>A0A2J0L4Y6</accession>